<evidence type="ECO:0000256" key="1">
    <source>
        <dbReference type="SAM" id="MobiDB-lite"/>
    </source>
</evidence>
<dbReference type="AlphaFoldDB" id="A0A1V2W1C2"/>
<proteinExistence type="predicted"/>
<feature type="region of interest" description="Disordered" evidence="1">
    <location>
        <begin position="23"/>
        <end position="60"/>
    </location>
</feature>
<evidence type="ECO:0000313" key="2">
    <source>
        <dbReference type="EMBL" id="ONU82452.1"/>
    </source>
</evidence>
<sequence length="60" mass="6463">MRTLFRLCACAALARTGRCAATRGTRCGSASSSPDNASGSTHAWRRASPLRATRFRHARV</sequence>
<accession>A0A1V2W1C2</accession>
<comment type="caution">
    <text evidence="2">The sequence shown here is derived from an EMBL/GenBank/DDBJ whole genome shotgun (WGS) entry which is preliminary data.</text>
</comment>
<protein>
    <submittedName>
        <fullName evidence="2">Uncharacterized protein</fullName>
    </submittedName>
</protein>
<organism evidence="2 3">
    <name type="scientific">Burkholderia cenocepacia</name>
    <dbReference type="NCBI Taxonomy" id="95486"/>
    <lineage>
        <taxon>Bacteria</taxon>
        <taxon>Pseudomonadati</taxon>
        <taxon>Pseudomonadota</taxon>
        <taxon>Betaproteobacteria</taxon>
        <taxon>Burkholderiales</taxon>
        <taxon>Burkholderiaceae</taxon>
        <taxon>Burkholderia</taxon>
        <taxon>Burkholderia cepacia complex</taxon>
    </lineage>
</organism>
<name>A0A1V2W1C2_9BURK</name>
<dbReference type="EMBL" id="MUTJ01000068">
    <property type="protein sequence ID" value="ONU82452.1"/>
    <property type="molecule type" value="Genomic_DNA"/>
</dbReference>
<evidence type="ECO:0000313" key="3">
    <source>
        <dbReference type="Proteomes" id="UP000188543"/>
    </source>
</evidence>
<gene>
    <name evidence="2" type="ORF">A8E72_21260</name>
</gene>
<feature type="compositionally biased region" description="Low complexity" evidence="1">
    <location>
        <begin position="23"/>
        <end position="40"/>
    </location>
</feature>
<dbReference type="Proteomes" id="UP000188543">
    <property type="component" value="Unassembled WGS sequence"/>
</dbReference>
<reference evidence="2 3" key="1">
    <citation type="submission" date="2016-08" db="EMBL/GenBank/DDBJ databases">
        <authorList>
            <person name="Seilhamer J.J."/>
        </authorList>
    </citation>
    <scope>NUCLEOTIDE SEQUENCE [LARGE SCALE GENOMIC DNA]</scope>
    <source>
        <strain evidence="2 3">VC14762</strain>
    </source>
</reference>